<sequence length="276" mass="31401">MNSFSKIGEGQDAEVYAIEDNKVLKLFRNANDEKVALREMEILKTMYRSGLLVPKVHEYVNISSRPGFVMERITGNSILSTVEKRPYIMLRVSKMFGQYHSDIHKFVAPVEIPLLKEGLERSITAVHCLDDEIIQYTLKLLSELPDGNCICHGDYNPSNVIINGDSPVFLDWGGVSRGDAASDVAHTLLILKNGQFPPNTSFLFKLALKLGRNAFANIYFRTYQHYNQLDLSVLSKWEMVRAVGRLSYGGEEERPALVKYIKKFYENKGNNRVNLF</sequence>
<dbReference type="Proteomes" id="UP001631969">
    <property type="component" value="Unassembled WGS sequence"/>
</dbReference>
<protein>
    <submittedName>
        <fullName evidence="1">Aminoglycoside phosphotransferase family protein</fullName>
        <ecNumber evidence="1">2.7.1.-</ecNumber>
    </submittedName>
</protein>
<dbReference type="EMBL" id="JBJURJ010000007">
    <property type="protein sequence ID" value="MFM9329096.1"/>
    <property type="molecule type" value="Genomic_DNA"/>
</dbReference>
<dbReference type="EC" id="2.7.1.-" evidence="1"/>
<reference evidence="1" key="1">
    <citation type="submission" date="2024-12" db="EMBL/GenBank/DDBJ databases">
        <authorList>
            <person name="Wu N."/>
        </authorList>
    </citation>
    <scope>NUCLEOTIDE SEQUENCE</scope>
    <source>
        <strain evidence="1">P15</strain>
    </source>
</reference>
<gene>
    <name evidence="1" type="ORF">ACI1P1_12435</name>
</gene>
<evidence type="ECO:0000313" key="2">
    <source>
        <dbReference type="Proteomes" id="UP001631969"/>
    </source>
</evidence>
<keyword evidence="2" id="KW-1185">Reference proteome</keyword>
<accession>A0ACC7NYF2</accession>
<comment type="caution">
    <text evidence="1">The sequence shown here is derived from an EMBL/GenBank/DDBJ whole genome shotgun (WGS) entry which is preliminary data.</text>
</comment>
<proteinExistence type="predicted"/>
<name>A0ACC7NYF2_9BACL</name>
<keyword evidence="1" id="KW-0808">Transferase</keyword>
<evidence type="ECO:0000313" key="1">
    <source>
        <dbReference type="EMBL" id="MFM9329096.1"/>
    </source>
</evidence>
<organism evidence="1 2">
    <name type="scientific">Paenibacillus mesotrionivorans</name>
    <dbReference type="NCBI Taxonomy" id="3160968"/>
    <lineage>
        <taxon>Bacteria</taxon>
        <taxon>Bacillati</taxon>
        <taxon>Bacillota</taxon>
        <taxon>Bacilli</taxon>
        <taxon>Bacillales</taxon>
        <taxon>Paenibacillaceae</taxon>
        <taxon>Paenibacillus</taxon>
    </lineage>
</organism>